<keyword evidence="1" id="KW-1133">Transmembrane helix</keyword>
<name>A0AAJ1VMC6_9FLAO</name>
<dbReference type="EMBL" id="JAUHGV010000008">
    <property type="protein sequence ID" value="MDN4012589.1"/>
    <property type="molecule type" value="Genomic_DNA"/>
</dbReference>
<feature type="transmembrane region" description="Helical" evidence="1">
    <location>
        <begin position="77"/>
        <end position="97"/>
    </location>
</feature>
<dbReference type="AlphaFoldDB" id="A0AAJ1VMC6"/>
<evidence type="ECO:0000313" key="2">
    <source>
        <dbReference type="EMBL" id="MDN4012589.1"/>
    </source>
</evidence>
<dbReference type="RefSeq" id="WP_290266507.1">
    <property type="nucleotide sequence ID" value="NZ_JAUHGV010000008.1"/>
</dbReference>
<dbReference type="Proteomes" id="UP001225933">
    <property type="component" value="Unassembled WGS sequence"/>
</dbReference>
<sequence>MSGFREFKYSIIIFIIGLITTSFIFIPSYWLFNIHPFPPKFGFGTWIFAILFTLIPAYSIEMKFIQKFRLSEKRKDIILFSSLLCILIIQFGVMNLMNSYKEGVKAKTTTVEKIYESRSPKLFIEKFEVINEPIIYKTIKENTNNGTRYLQIYFLYHFIPNSNTYYSLKFEELSDTNFIPEEMQMGIFMNRIKSEMQNYDFQKIKTFKYLTITDPDYDSYGKAVSDYSGVFLQPINNKDDEDLFLGAKL</sequence>
<proteinExistence type="predicted"/>
<keyword evidence="1" id="KW-0812">Transmembrane</keyword>
<evidence type="ECO:0000256" key="1">
    <source>
        <dbReference type="SAM" id="Phobius"/>
    </source>
</evidence>
<organism evidence="2 3">
    <name type="scientific">Chryseobacterium gambrini</name>
    <dbReference type="NCBI Taxonomy" id="373672"/>
    <lineage>
        <taxon>Bacteria</taxon>
        <taxon>Pseudomonadati</taxon>
        <taxon>Bacteroidota</taxon>
        <taxon>Flavobacteriia</taxon>
        <taxon>Flavobacteriales</taxon>
        <taxon>Weeksellaceae</taxon>
        <taxon>Chryseobacterium group</taxon>
        <taxon>Chryseobacterium</taxon>
    </lineage>
</organism>
<keyword evidence="1" id="KW-0472">Membrane</keyword>
<feature type="transmembrane region" description="Helical" evidence="1">
    <location>
        <begin position="12"/>
        <end position="31"/>
    </location>
</feature>
<reference evidence="2" key="1">
    <citation type="submission" date="2023-06" db="EMBL/GenBank/DDBJ databases">
        <title>Two Chryseobacterium gambrini strains from China.</title>
        <authorList>
            <person name="Zeng J."/>
            <person name="Wu Y."/>
        </authorList>
    </citation>
    <scope>NUCLEOTIDE SEQUENCE</scope>
    <source>
        <strain evidence="2">SQ219</strain>
    </source>
</reference>
<gene>
    <name evidence="2" type="ORF">QX233_08975</name>
</gene>
<feature type="transmembrane region" description="Helical" evidence="1">
    <location>
        <begin position="43"/>
        <end position="65"/>
    </location>
</feature>
<comment type="caution">
    <text evidence="2">The sequence shown here is derived from an EMBL/GenBank/DDBJ whole genome shotgun (WGS) entry which is preliminary data.</text>
</comment>
<accession>A0AAJ1VMC6</accession>
<protein>
    <submittedName>
        <fullName evidence="2">Uncharacterized protein</fullName>
    </submittedName>
</protein>
<evidence type="ECO:0000313" key="3">
    <source>
        <dbReference type="Proteomes" id="UP001225933"/>
    </source>
</evidence>